<evidence type="ECO:0000313" key="6">
    <source>
        <dbReference type="Proteomes" id="UP000738376"/>
    </source>
</evidence>
<dbReference type="EC" id="4.2.99.20" evidence="3"/>
<dbReference type="InterPro" id="IPR029058">
    <property type="entry name" value="AB_hydrolase_fold"/>
</dbReference>
<evidence type="ECO:0000256" key="3">
    <source>
        <dbReference type="HAMAP-Rule" id="MF_01660"/>
    </source>
</evidence>
<comment type="pathway">
    <text evidence="3">Quinol/quinone metabolism; 1,4-dihydroxy-2-naphthoate biosynthesis; 1,4-dihydroxy-2-naphthoate from chorismate: step 3/7.</text>
</comment>
<evidence type="ECO:0000256" key="2">
    <source>
        <dbReference type="ARBA" id="ARBA00023239"/>
    </source>
</evidence>
<dbReference type="SUPFAM" id="SSF53474">
    <property type="entry name" value="alpha/beta-Hydrolases"/>
    <property type="match status" value="1"/>
</dbReference>
<dbReference type="HAMAP" id="MF_01660">
    <property type="entry name" value="MenH"/>
    <property type="match status" value="1"/>
</dbReference>
<dbReference type="InterPro" id="IPR000073">
    <property type="entry name" value="AB_hydrolase_1"/>
</dbReference>
<comment type="caution">
    <text evidence="5">The sequence shown here is derived from an EMBL/GenBank/DDBJ whole genome shotgun (WGS) entry which is preliminary data.</text>
</comment>
<dbReference type="Pfam" id="PF00561">
    <property type="entry name" value="Abhydrolase_1"/>
    <property type="match status" value="1"/>
</dbReference>
<dbReference type="PANTHER" id="PTHR42916:SF1">
    <property type="entry name" value="PROTEIN PHYLLO, CHLOROPLASTIC"/>
    <property type="match status" value="1"/>
</dbReference>
<organism evidence="5 6">
    <name type="scientific">Pseudanabaena yagii GIHE-NHR1</name>
    <dbReference type="NCBI Taxonomy" id="2722753"/>
    <lineage>
        <taxon>Bacteria</taxon>
        <taxon>Bacillati</taxon>
        <taxon>Cyanobacteriota</taxon>
        <taxon>Cyanophyceae</taxon>
        <taxon>Pseudanabaenales</taxon>
        <taxon>Pseudanabaenaceae</taxon>
        <taxon>Pseudanabaena</taxon>
        <taxon>Pseudanabaena yagii</taxon>
    </lineage>
</organism>
<evidence type="ECO:0000259" key="4">
    <source>
        <dbReference type="Pfam" id="PF00561"/>
    </source>
</evidence>
<sequence>MVRRVQIGNCGVTYYAEGDPRHPAILFLHGFMGDCHEFKQAIAGLSKQFYCVAIDLMGHGQTHLIDQAPQDAVIVTKQEHYYTIQASAYLVIEFLDFLRLDCCFLIGYSMGGRLALYLTIHFPQYFHKVVLESASAGLSTDTERSDRLAKDQQLAAKLESGDFRQFLEYWYQQPIFASLRSHPHFPELLEQRLNNSPSQLSKSLRNLSTGMQPSLWEDLPKIEIPLLLLAGELDPKFVKINQQMEQLTKGSQLEIVPNCGHNIHFENTELFVEKIQAFFSK</sequence>
<keyword evidence="2 3" id="KW-0456">Lyase</keyword>
<comment type="catalytic activity">
    <reaction evidence="3">
        <text>5-enolpyruvoyl-6-hydroxy-2-succinyl-cyclohex-3-ene-1-carboxylate = (1R,6R)-6-hydroxy-2-succinyl-cyclohexa-2,4-diene-1-carboxylate + pyruvate</text>
        <dbReference type="Rhea" id="RHEA:25597"/>
        <dbReference type="ChEBI" id="CHEBI:15361"/>
        <dbReference type="ChEBI" id="CHEBI:58689"/>
        <dbReference type="ChEBI" id="CHEBI:58818"/>
        <dbReference type="EC" id="4.2.99.20"/>
    </reaction>
</comment>
<keyword evidence="6" id="KW-1185">Reference proteome</keyword>
<dbReference type="InterPro" id="IPR022485">
    <property type="entry name" value="SHCHC_synthase_MenH"/>
</dbReference>
<feature type="domain" description="AB hydrolase-1" evidence="4">
    <location>
        <begin position="23"/>
        <end position="267"/>
    </location>
</feature>
<comment type="similarity">
    <text evidence="3">Belongs to the AB hydrolase superfamily. MenH family.</text>
</comment>
<evidence type="ECO:0000256" key="1">
    <source>
        <dbReference type="ARBA" id="ARBA00022428"/>
    </source>
</evidence>
<dbReference type="NCBIfam" id="TIGR03695">
    <property type="entry name" value="menH_SHCHC"/>
    <property type="match status" value="1"/>
</dbReference>
<comment type="subunit">
    <text evidence="3">Monomer.</text>
</comment>
<name>A0ABX1LW58_9CYAN</name>
<dbReference type="EMBL" id="JAAVJL010000001">
    <property type="protein sequence ID" value="NMF59246.1"/>
    <property type="molecule type" value="Genomic_DNA"/>
</dbReference>
<dbReference type="Gene3D" id="3.40.50.1820">
    <property type="entry name" value="alpha/beta hydrolase"/>
    <property type="match status" value="1"/>
</dbReference>
<gene>
    <name evidence="3 5" type="primary">menH</name>
    <name evidence="5" type="ORF">HC246_14780</name>
</gene>
<dbReference type="PANTHER" id="PTHR42916">
    <property type="entry name" value="2-SUCCINYL-5-ENOLPYRUVYL-6-HYDROXY-3-CYCLOHEXENE-1-CARBOXYLATE SYNTHASE"/>
    <property type="match status" value="1"/>
</dbReference>
<protein>
    <recommendedName>
        <fullName evidence="3">Putative 2-succinyl-6-hydroxy-2,4-cyclohexadiene-1-carboxylate synthase</fullName>
        <shortName evidence="3">SHCHC synthase</shortName>
        <ecNumber evidence="3">4.2.99.20</ecNumber>
    </recommendedName>
</protein>
<keyword evidence="1" id="KW-0474">Menaquinone biosynthesis</keyword>
<reference evidence="5 6" key="1">
    <citation type="submission" date="2020-03" db="EMBL/GenBank/DDBJ databases">
        <title>Draft Genome Sequence of 2-Methylisoborneol Producing Pseudanabaena yagii Strain GIHE-NHR1 Isolated from North Han River in South Korea.</title>
        <authorList>
            <person name="Jeong J."/>
        </authorList>
    </citation>
    <scope>NUCLEOTIDE SEQUENCE [LARGE SCALE GENOMIC DNA]</scope>
    <source>
        <strain evidence="5 6">GIHE-NHR1</strain>
    </source>
</reference>
<accession>A0ABX1LW58</accession>
<evidence type="ECO:0000313" key="5">
    <source>
        <dbReference type="EMBL" id="NMF59246.1"/>
    </source>
</evidence>
<comment type="function">
    <text evidence="3">Catalyzes a proton abstraction reaction that results in 2,5-elimination of pyruvate from 2-succinyl-5-enolpyruvyl-6-hydroxy-3-cyclohexene-1-carboxylate (SEPHCHC) and the formation of 2-succinyl-6-hydroxy-2,4-cyclohexadiene-1-carboxylate (SHCHC).</text>
</comment>
<dbReference type="RefSeq" id="WP_169364043.1">
    <property type="nucleotide sequence ID" value="NZ_JAAVJL010000001.1"/>
</dbReference>
<dbReference type="Proteomes" id="UP000738376">
    <property type="component" value="Unassembled WGS sequence"/>
</dbReference>
<comment type="pathway">
    <text evidence="3">Cofactor biosynthesis; phylloquinone biosynthesis.</text>
</comment>
<proteinExistence type="inferred from homology"/>
<dbReference type="GO" id="GO:0070205">
    <property type="term" value="F:2-succinyl-6-hydroxy-2,4-cyclohexadiene-1-carboxylate synthase activity"/>
    <property type="evidence" value="ECO:0007669"/>
    <property type="project" value="UniProtKB-EC"/>
</dbReference>